<accession>A0ABN2YYH3</accession>
<sequence>MPQLMSGPPLSTACEELSVGAAAVPLGAAGSGAGAEAGADGAAALVEVLVEALVGWQAVSPNAAVASTTAVINRRDDIALLPLLVRDRIVTDDPTGYPPGVSGERPPAPGHVMYSSGFVKSPLRVALPPSGTLAVGAGAAALAGASYLHLALAGKVLDGAAMAKFSLVWALVFSVGAGLFIPLEQEASRAVAARIALGDGGLPVLLRGMRVAGGLLGALLVLLAAAARPLAGLLFSGDRGMVLALGAGCAGLAVAHVARGVLAGHGRFRDYCTQMWLDALLRVAAAGALWLGQIRSPLAFALVLVAAPALSVMAVGPALRRCCRPGGAPRPAELRSGLPVLMCSTLLTQLLPNAPVIAARLLDPADSRAVPALLCASIIVRIPVMAVAAMQVPLLAALSRTVTLGERQAWVAQVRSACRVVAVIGVGALVCVVLAGPYAAVRLLSAPELLGRRDFLLLGLGTLGYLFAMVLGQPLLALRRQWSQGAGWIVGGLVFLLCSAADEEAVPAVENAYLAGCWAVALLLAANVLVLAKGSDTEQSRVGRRGIPSGGG</sequence>
<gene>
    <name evidence="2" type="ORF">GCM10009760_10870</name>
</gene>
<protein>
    <recommendedName>
        <fullName evidence="4">O-antigen/teichoic acid export membrane protein</fullName>
    </recommendedName>
</protein>
<evidence type="ECO:0008006" key="4">
    <source>
        <dbReference type="Google" id="ProtNLM"/>
    </source>
</evidence>
<feature type="transmembrane region" description="Helical" evidence="1">
    <location>
        <begin position="215"/>
        <end position="235"/>
    </location>
</feature>
<feature type="transmembrane region" description="Helical" evidence="1">
    <location>
        <begin position="417"/>
        <end position="435"/>
    </location>
</feature>
<evidence type="ECO:0000256" key="1">
    <source>
        <dbReference type="SAM" id="Phobius"/>
    </source>
</evidence>
<reference evidence="2 3" key="1">
    <citation type="journal article" date="2019" name="Int. J. Syst. Evol. Microbiol.">
        <title>The Global Catalogue of Microorganisms (GCM) 10K type strain sequencing project: providing services to taxonomists for standard genome sequencing and annotation.</title>
        <authorList>
            <consortium name="The Broad Institute Genomics Platform"/>
            <consortium name="The Broad Institute Genome Sequencing Center for Infectious Disease"/>
            <person name="Wu L."/>
            <person name="Ma J."/>
        </authorList>
    </citation>
    <scope>NUCLEOTIDE SEQUENCE [LARGE SCALE GENOMIC DNA]</scope>
    <source>
        <strain evidence="2 3">JCM 14560</strain>
    </source>
</reference>
<feature type="transmembrane region" description="Helical" evidence="1">
    <location>
        <begin position="340"/>
        <end position="358"/>
    </location>
</feature>
<feature type="transmembrane region" description="Helical" evidence="1">
    <location>
        <begin position="513"/>
        <end position="532"/>
    </location>
</feature>
<feature type="transmembrane region" description="Helical" evidence="1">
    <location>
        <begin position="162"/>
        <end position="181"/>
    </location>
</feature>
<feature type="transmembrane region" description="Helical" evidence="1">
    <location>
        <begin position="455"/>
        <end position="478"/>
    </location>
</feature>
<feature type="transmembrane region" description="Helical" evidence="1">
    <location>
        <begin position="241"/>
        <end position="263"/>
    </location>
</feature>
<feature type="transmembrane region" description="Helical" evidence="1">
    <location>
        <begin position="298"/>
        <end position="319"/>
    </location>
</feature>
<evidence type="ECO:0000313" key="2">
    <source>
        <dbReference type="EMBL" id="GAA2134036.1"/>
    </source>
</evidence>
<keyword evidence="1" id="KW-1133">Transmembrane helix</keyword>
<feature type="transmembrane region" description="Helical" evidence="1">
    <location>
        <begin position="370"/>
        <end position="396"/>
    </location>
</feature>
<feature type="transmembrane region" description="Helical" evidence="1">
    <location>
        <begin position="485"/>
        <end position="501"/>
    </location>
</feature>
<evidence type="ECO:0000313" key="3">
    <source>
        <dbReference type="Proteomes" id="UP001422759"/>
    </source>
</evidence>
<dbReference type="EMBL" id="BAAANT010000004">
    <property type="protein sequence ID" value="GAA2134036.1"/>
    <property type="molecule type" value="Genomic_DNA"/>
</dbReference>
<dbReference type="Proteomes" id="UP001422759">
    <property type="component" value="Unassembled WGS sequence"/>
</dbReference>
<name>A0ABN2YYH3_9ACTN</name>
<keyword evidence="3" id="KW-1185">Reference proteome</keyword>
<keyword evidence="1" id="KW-0472">Membrane</keyword>
<feature type="transmembrane region" description="Helical" evidence="1">
    <location>
        <begin position="130"/>
        <end position="150"/>
    </location>
</feature>
<proteinExistence type="predicted"/>
<organism evidence="2 3">
    <name type="scientific">Kitasatospora kazusensis</name>
    <dbReference type="NCBI Taxonomy" id="407974"/>
    <lineage>
        <taxon>Bacteria</taxon>
        <taxon>Bacillati</taxon>
        <taxon>Actinomycetota</taxon>
        <taxon>Actinomycetes</taxon>
        <taxon>Kitasatosporales</taxon>
        <taxon>Streptomycetaceae</taxon>
        <taxon>Kitasatospora</taxon>
    </lineage>
</organism>
<comment type="caution">
    <text evidence="2">The sequence shown here is derived from an EMBL/GenBank/DDBJ whole genome shotgun (WGS) entry which is preliminary data.</text>
</comment>
<keyword evidence="1" id="KW-0812">Transmembrane</keyword>